<keyword evidence="4" id="KW-1185">Reference proteome</keyword>
<feature type="transmembrane region" description="Helical" evidence="1">
    <location>
        <begin position="359"/>
        <end position="381"/>
    </location>
</feature>
<evidence type="ECO:0000256" key="2">
    <source>
        <dbReference type="SAM" id="SignalP"/>
    </source>
</evidence>
<dbReference type="HOGENOM" id="CLU_501060_0_0_1"/>
<keyword evidence="1" id="KW-0472">Membrane</keyword>
<organism evidence="3 4">
    <name type="scientific">Paramecium tetraurelia</name>
    <dbReference type="NCBI Taxonomy" id="5888"/>
    <lineage>
        <taxon>Eukaryota</taxon>
        <taxon>Sar</taxon>
        <taxon>Alveolata</taxon>
        <taxon>Ciliophora</taxon>
        <taxon>Intramacronucleata</taxon>
        <taxon>Oligohymenophorea</taxon>
        <taxon>Peniculida</taxon>
        <taxon>Parameciidae</taxon>
        <taxon>Paramecium</taxon>
    </lineage>
</organism>
<evidence type="ECO:0000313" key="4">
    <source>
        <dbReference type="Proteomes" id="UP000000600"/>
    </source>
</evidence>
<dbReference type="Proteomes" id="UP000000600">
    <property type="component" value="Unassembled WGS sequence"/>
</dbReference>
<accession>A0DBF8</accession>
<dbReference type="KEGG" id="ptm:GSPATT00015270001"/>
<dbReference type="InParanoid" id="A0DBF8"/>
<protein>
    <recommendedName>
        <fullName evidence="5">Cache domain-containing protein</fullName>
    </recommendedName>
</protein>
<proteinExistence type="predicted"/>
<dbReference type="OrthoDB" id="307182at2759"/>
<feature type="chain" id="PRO_5002623710" description="Cache domain-containing protein" evidence="2">
    <location>
        <begin position="20"/>
        <end position="492"/>
    </location>
</feature>
<dbReference type="RefSeq" id="XP_001447772.1">
    <property type="nucleotide sequence ID" value="XM_001447735.1"/>
</dbReference>
<name>A0DBF8_PARTE</name>
<evidence type="ECO:0008006" key="5">
    <source>
        <dbReference type="Google" id="ProtNLM"/>
    </source>
</evidence>
<keyword evidence="2" id="KW-0732">Signal</keyword>
<reference evidence="3 4" key="1">
    <citation type="journal article" date="2006" name="Nature">
        <title>Global trends of whole-genome duplications revealed by the ciliate Paramecium tetraurelia.</title>
        <authorList>
            <consortium name="Genoscope"/>
            <person name="Aury J.-M."/>
            <person name="Jaillon O."/>
            <person name="Duret L."/>
            <person name="Noel B."/>
            <person name="Jubin C."/>
            <person name="Porcel B.M."/>
            <person name="Segurens B."/>
            <person name="Daubin V."/>
            <person name="Anthouard V."/>
            <person name="Aiach N."/>
            <person name="Arnaiz O."/>
            <person name="Billaut A."/>
            <person name="Beisson J."/>
            <person name="Blanc I."/>
            <person name="Bouhouche K."/>
            <person name="Camara F."/>
            <person name="Duharcourt S."/>
            <person name="Guigo R."/>
            <person name="Gogendeau D."/>
            <person name="Katinka M."/>
            <person name="Keller A.-M."/>
            <person name="Kissmehl R."/>
            <person name="Klotz C."/>
            <person name="Koll F."/>
            <person name="Le Moue A."/>
            <person name="Lepere C."/>
            <person name="Malinsky S."/>
            <person name="Nowacki M."/>
            <person name="Nowak J.K."/>
            <person name="Plattner H."/>
            <person name="Poulain J."/>
            <person name="Ruiz F."/>
            <person name="Serrano V."/>
            <person name="Zagulski M."/>
            <person name="Dessen P."/>
            <person name="Betermier M."/>
            <person name="Weissenbach J."/>
            <person name="Scarpelli C."/>
            <person name="Schachter V."/>
            <person name="Sperling L."/>
            <person name="Meyer E."/>
            <person name="Cohen J."/>
            <person name="Wincker P."/>
        </authorList>
    </citation>
    <scope>NUCLEOTIDE SEQUENCE [LARGE SCALE GENOMIC DNA]</scope>
    <source>
        <strain evidence="3 4">Stock d4-2</strain>
    </source>
</reference>
<sequence length="492" mass="57308">MMTLLAVLSLSWINYYVQTEIFSVISSSSLNQILQSQDQDQIGFIAQNIAIIVEFKFVTVLKQIESIKNFYSFFENEKQNIANNQKLNSCVSVQEFLNDKRLIQSQRFCYYAIGVPDYTTLPQNEEEVFILNDFISFLNHYSLVINVPFTGKLQIASISSTKYFAQFPSALLVPAYDITTRFWYKNHIDKTEADSNTGFVFSPLNDAFASQIKEMSITNSLYKDNKMFGIIKEGLLVSNQLIPTVPYNVLLLDQDGLVVYFNMEQLINKTNYFYIYDQNITGFNQTDWEEMIQFSNQRDKVILVLENKLQKEKVNIYSLEVLKNNFTLVVYTNITTKIDYQSQSQVIRDKSFIHFTYSFFTQIFLGVIAIALQIIVLLVVFKPLKQFISIIKQYTLSQGNNINSEIFKMIHTKSQKQDALSNLQNKLLSFSQILTESQGRKCEMCKIWESFAYNENDPELEFDEFRNQFNFIQNERSEFGKKMLKQIKLGIC</sequence>
<dbReference type="EMBL" id="CT868363">
    <property type="protein sequence ID" value="CAK80375.1"/>
    <property type="molecule type" value="Genomic_DNA"/>
</dbReference>
<keyword evidence="1" id="KW-1133">Transmembrane helix</keyword>
<gene>
    <name evidence="3" type="ORF">GSPATT00015270001</name>
</gene>
<evidence type="ECO:0000313" key="3">
    <source>
        <dbReference type="EMBL" id="CAK80375.1"/>
    </source>
</evidence>
<dbReference type="GeneID" id="5033557"/>
<feature type="signal peptide" evidence="2">
    <location>
        <begin position="1"/>
        <end position="19"/>
    </location>
</feature>
<dbReference type="AlphaFoldDB" id="A0DBF8"/>
<dbReference type="OMA" id="IVWINYY"/>
<keyword evidence="1" id="KW-0812">Transmembrane</keyword>
<evidence type="ECO:0000256" key="1">
    <source>
        <dbReference type="SAM" id="Phobius"/>
    </source>
</evidence>